<evidence type="ECO:0000256" key="1">
    <source>
        <dbReference type="SAM" id="MobiDB-lite"/>
    </source>
</evidence>
<protein>
    <submittedName>
        <fullName evidence="2">Uncharacterized protein</fullName>
    </submittedName>
</protein>
<dbReference type="EMBL" id="CAJOBA010063531">
    <property type="protein sequence ID" value="CAF4345668.1"/>
    <property type="molecule type" value="Genomic_DNA"/>
</dbReference>
<evidence type="ECO:0000313" key="4">
    <source>
        <dbReference type="Proteomes" id="UP000677228"/>
    </source>
</evidence>
<proteinExistence type="predicted"/>
<sequence>EGSINTTNQNAQTRELNDTLVKARADQLSSILKAHISQFLTRELDRVLRQVIRGTLKKVGQAVVQSTKNQQAQTSVEQPSLKQDSQKDEQDKARREDLQNNIKNPKIGMENHLDEMKDKDRGLGIVDVKMLVNSERRNLILVDSETGKEQVINPEGPRKIPAFFKQSAKIMFKPDENGDIGHFITARGEETYIQVNGRTDCLLIAYNESLGRKVDEDMIENEREKLVQYTVQHSKTFERYKKI</sequence>
<reference evidence="2" key="1">
    <citation type="submission" date="2021-02" db="EMBL/GenBank/DDBJ databases">
        <authorList>
            <person name="Nowell W R."/>
        </authorList>
    </citation>
    <scope>NUCLEOTIDE SEQUENCE</scope>
</reference>
<gene>
    <name evidence="2" type="ORF">OVA965_LOCUS39500</name>
    <name evidence="3" type="ORF">TMI583_LOCUS40806</name>
</gene>
<feature type="compositionally biased region" description="Polar residues" evidence="1">
    <location>
        <begin position="67"/>
        <end position="83"/>
    </location>
</feature>
<dbReference type="EMBL" id="CAJNOK010041013">
    <property type="protein sequence ID" value="CAF1554976.1"/>
    <property type="molecule type" value="Genomic_DNA"/>
</dbReference>
<evidence type="ECO:0000313" key="2">
    <source>
        <dbReference type="EMBL" id="CAF1554976.1"/>
    </source>
</evidence>
<dbReference type="AlphaFoldDB" id="A0A8S2FVB0"/>
<accession>A0A8S2FVB0</accession>
<dbReference type="Proteomes" id="UP000677228">
    <property type="component" value="Unassembled WGS sequence"/>
</dbReference>
<comment type="caution">
    <text evidence="2">The sequence shown here is derived from an EMBL/GenBank/DDBJ whole genome shotgun (WGS) entry which is preliminary data.</text>
</comment>
<evidence type="ECO:0000313" key="3">
    <source>
        <dbReference type="EMBL" id="CAF4345668.1"/>
    </source>
</evidence>
<feature type="compositionally biased region" description="Basic and acidic residues" evidence="1">
    <location>
        <begin position="84"/>
        <end position="98"/>
    </location>
</feature>
<dbReference type="Proteomes" id="UP000682733">
    <property type="component" value="Unassembled WGS sequence"/>
</dbReference>
<feature type="region of interest" description="Disordered" evidence="1">
    <location>
        <begin position="67"/>
        <end position="105"/>
    </location>
</feature>
<organism evidence="2 4">
    <name type="scientific">Didymodactylos carnosus</name>
    <dbReference type="NCBI Taxonomy" id="1234261"/>
    <lineage>
        <taxon>Eukaryota</taxon>
        <taxon>Metazoa</taxon>
        <taxon>Spiralia</taxon>
        <taxon>Gnathifera</taxon>
        <taxon>Rotifera</taxon>
        <taxon>Eurotatoria</taxon>
        <taxon>Bdelloidea</taxon>
        <taxon>Philodinida</taxon>
        <taxon>Philodinidae</taxon>
        <taxon>Didymodactylos</taxon>
    </lineage>
</organism>
<name>A0A8S2FVB0_9BILA</name>
<feature type="non-terminal residue" evidence="2">
    <location>
        <position position="243"/>
    </location>
</feature>